<keyword evidence="2 7" id="KW-0285">Flavoprotein</keyword>
<dbReference type="GO" id="GO:0016491">
    <property type="term" value="F:oxidoreductase activity"/>
    <property type="evidence" value="ECO:0007669"/>
    <property type="project" value="UniProtKB-UniRule"/>
</dbReference>
<dbReference type="PIRSF" id="PIRSF000232">
    <property type="entry name" value="YdjA"/>
    <property type="match status" value="1"/>
</dbReference>
<comment type="similarity">
    <text evidence="1 7">Belongs to the nitroreductase family.</text>
</comment>
<dbReference type="InterPro" id="IPR052530">
    <property type="entry name" value="NAD(P)H_nitroreductase"/>
</dbReference>
<organism evidence="10 11">
    <name type="scientific">Dokdonia sinensis</name>
    <dbReference type="NCBI Taxonomy" id="2479847"/>
    <lineage>
        <taxon>Bacteria</taxon>
        <taxon>Pseudomonadati</taxon>
        <taxon>Bacteroidota</taxon>
        <taxon>Flavobacteriia</taxon>
        <taxon>Flavobacteriales</taxon>
        <taxon>Flavobacteriaceae</taxon>
        <taxon>Dokdonia</taxon>
    </lineage>
</organism>
<evidence type="ECO:0000313" key="11">
    <source>
        <dbReference type="Proteomes" id="UP000281985"/>
    </source>
</evidence>
<dbReference type="SUPFAM" id="SSF55469">
    <property type="entry name" value="FMN-dependent nitroreductase-like"/>
    <property type="match status" value="1"/>
</dbReference>
<dbReference type="InterPro" id="IPR026021">
    <property type="entry name" value="YdjA-like"/>
</dbReference>
<feature type="binding site" description="in other chain" evidence="8">
    <location>
        <begin position="137"/>
        <end position="139"/>
    </location>
    <ligand>
        <name>FMN</name>
        <dbReference type="ChEBI" id="CHEBI:58210"/>
        <note>ligand shared between dimeric partners</note>
    </ligand>
</feature>
<gene>
    <name evidence="10" type="ORF">EAX61_14580</name>
</gene>
<keyword evidence="5 7" id="KW-0560">Oxidoreductase</keyword>
<accession>A0A3M0FUU3</accession>
<evidence type="ECO:0000313" key="10">
    <source>
        <dbReference type="EMBL" id="RMB56464.1"/>
    </source>
</evidence>
<dbReference type="OrthoDB" id="9804207at2"/>
<evidence type="ECO:0000256" key="7">
    <source>
        <dbReference type="PIRNR" id="PIRNR000232"/>
    </source>
</evidence>
<evidence type="ECO:0000256" key="8">
    <source>
        <dbReference type="PIRSR" id="PIRSR000232-1"/>
    </source>
</evidence>
<sequence>MKILESIKNRRSHFPAEFIDKHIEKEKLRLLLEASQYAPSHKKTYPWRFKVVQGASQKDLGEFLAKTYESITPAEKFSDFKRNKLLNNPQKAGAIIAICMQRDPKERIPEWEEIASTAMAVQNMWLCLSDLGLGGYWSSPSLIAHAGTFLKLPEGQKCLGFFYVGYIDDTETTVRKQSSLEHNVEWI</sequence>
<feature type="binding site" description="in other chain" evidence="8">
    <location>
        <begin position="10"/>
        <end position="12"/>
    </location>
    <ligand>
        <name>FMN</name>
        <dbReference type="ChEBI" id="CHEBI:58210"/>
        <note>ligand shared between dimeric partners</note>
    </ligand>
</feature>
<feature type="binding site" evidence="8">
    <location>
        <position position="41"/>
    </location>
    <ligand>
        <name>FMN</name>
        <dbReference type="ChEBI" id="CHEBI:58210"/>
        <note>ligand shared between dimeric partners</note>
    </ligand>
</feature>
<evidence type="ECO:0000259" key="9">
    <source>
        <dbReference type="Pfam" id="PF00881"/>
    </source>
</evidence>
<evidence type="ECO:0000256" key="1">
    <source>
        <dbReference type="ARBA" id="ARBA00007118"/>
    </source>
</evidence>
<dbReference type="Proteomes" id="UP000281985">
    <property type="component" value="Unassembled WGS sequence"/>
</dbReference>
<feature type="domain" description="Nitroreductase" evidence="9">
    <location>
        <begin position="7"/>
        <end position="166"/>
    </location>
</feature>
<dbReference type="InterPro" id="IPR029479">
    <property type="entry name" value="Nitroreductase"/>
</dbReference>
<comment type="caution">
    <text evidence="10">The sequence shown here is derived from an EMBL/GenBank/DDBJ whole genome shotgun (WGS) entry which is preliminary data.</text>
</comment>
<protein>
    <recommendedName>
        <fullName evidence="7">Putative NAD(P)H nitroreductase</fullName>
        <ecNumber evidence="7">1.-.-.-</ecNumber>
    </recommendedName>
</protein>
<dbReference type="Pfam" id="PF00881">
    <property type="entry name" value="Nitroreductase"/>
    <property type="match status" value="1"/>
</dbReference>
<keyword evidence="11" id="KW-1185">Reference proteome</keyword>
<keyword evidence="4 7" id="KW-0521">NADP</keyword>
<keyword evidence="3 7" id="KW-0288">FMN</keyword>
<dbReference type="PANTHER" id="PTHR43821:SF1">
    <property type="entry name" value="NAD(P)H NITROREDUCTASE YDJA-RELATED"/>
    <property type="match status" value="1"/>
</dbReference>
<comment type="cofactor">
    <cofactor evidence="8">
        <name>FMN</name>
        <dbReference type="ChEBI" id="CHEBI:58210"/>
    </cofactor>
    <text evidence="8">Binds 1 FMN per subunit.</text>
</comment>
<dbReference type="EMBL" id="REFV01000017">
    <property type="protein sequence ID" value="RMB56464.1"/>
    <property type="molecule type" value="Genomic_DNA"/>
</dbReference>
<dbReference type="AlphaFoldDB" id="A0A3M0FUU3"/>
<evidence type="ECO:0000256" key="4">
    <source>
        <dbReference type="ARBA" id="ARBA00022857"/>
    </source>
</evidence>
<dbReference type="CDD" id="cd02135">
    <property type="entry name" value="YdjA-like"/>
    <property type="match status" value="1"/>
</dbReference>
<keyword evidence="6 7" id="KW-0520">NAD</keyword>
<dbReference type="RefSeq" id="WP_121918452.1">
    <property type="nucleotide sequence ID" value="NZ_REFV01000017.1"/>
</dbReference>
<proteinExistence type="inferred from homology"/>
<dbReference type="PANTHER" id="PTHR43821">
    <property type="entry name" value="NAD(P)H NITROREDUCTASE YDJA-RELATED"/>
    <property type="match status" value="1"/>
</dbReference>
<evidence type="ECO:0000256" key="5">
    <source>
        <dbReference type="ARBA" id="ARBA00023002"/>
    </source>
</evidence>
<dbReference type="Gene3D" id="3.40.109.10">
    <property type="entry name" value="NADH Oxidase"/>
    <property type="match status" value="1"/>
</dbReference>
<dbReference type="InterPro" id="IPR000415">
    <property type="entry name" value="Nitroreductase-like"/>
</dbReference>
<reference evidence="10 11" key="1">
    <citation type="submission" date="2018-10" db="EMBL/GenBank/DDBJ databases">
        <title>Dokdonia luteus sp. nov., isolated from sea water.</title>
        <authorList>
            <person name="Zhou L.Y."/>
            <person name="Du Z.J."/>
        </authorList>
    </citation>
    <scope>NUCLEOTIDE SEQUENCE [LARGE SCALE GENOMIC DNA]</scope>
    <source>
        <strain evidence="10 11">SH27</strain>
    </source>
</reference>
<name>A0A3M0FUU3_9FLAO</name>
<evidence type="ECO:0000256" key="6">
    <source>
        <dbReference type="ARBA" id="ARBA00023027"/>
    </source>
</evidence>
<dbReference type="EC" id="1.-.-.-" evidence="7"/>
<evidence type="ECO:0000256" key="2">
    <source>
        <dbReference type="ARBA" id="ARBA00022630"/>
    </source>
</evidence>
<evidence type="ECO:0000256" key="3">
    <source>
        <dbReference type="ARBA" id="ARBA00022643"/>
    </source>
</evidence>